<feature type="region of interest" description="Disordered" evidence="1">
    <location>
        <begin position="438"/>
        <end position="481"/>
    </location>
</feature>
<dbReference type="AlphaFoldDB" id="E4XNF0"/>
<name>E4XNF0_OIKDI</name>
<keyword evidence="3" id="KW-1185">Reference proteome</keyword>
<evidence type="ECO:0000313" key="3">
    <source>
        <dbReference type="Proteomes" id="UP000001307"/>
    </source>
</evidence>
<feature type="region of interest" description="Disordered" evidence="1">
    <location>
        <begin position="367"/>
        <end position="413"/>
    </location>
</feature>
<dbReference type="InParanoid" id="E4XNF0"/>
<protein>
    <submittedName>
        <fullName evidence="2">Uncharacterized protein</fullName>
    </submittedName>
</protein>
<gene>
    <name evidence="2" type="ORF">GSOID_T00015707001</name>
</gene>
<accession>E4XNF0</accession>
<reference evidence="2" key="1">
    <citation type="journal article" date="2010" name="Science">
        <title>Plasticity of animal genome architecture unmasked by rapid evolution of a pelagic tunicate.</title>
        <authorList>
            <person name="Denoeud F."/>
            <person name="Henriet S."/>
            <person name="Mungpakdee S."/>
            <person name="Aury J.M."/>
            <person name="Da Silva C."/>
            <person name="Brinkmann H."/>
            <person name="Mikhaleva J."/>
            <person name="Olsen L.C."/>
            <person name="Jubin C."/>
            <person name="Canestro C."/>
            <person name="Bouquet J.M."/>
            <person name="Danks G."/>
            <person name="Poulain J."/>
            <person name="Campsteijn C."/>
            <person name="Adamski M."/>
            <person name="Cross I."/>
            <person name="Yadetie F."/>
            <person name="Muffato M."/>
            <person name="Louis A."/>
            <person name="Butcher S."/>
            <person name="Tsagkogeorga G."/>
            <person name="Konrad A."/>
            <person name="Singh S."/>
            <person name="Jensen M.F."/>
            <person name="Cong E.H."/>
            <person name="Eikeseth-Otteraa H."/>
            <person name="Noel B."/>
            <person name="Anthouard V."/>
            <person name="Porcel B.M."/>
            <person name="Kachouri-Lafond R."/>
            <person name="Nishino A."/>
            <person name="Ugolini M."/>
            <person name="Chourrout P."/>
            <person name="Nishida H."/>
            <person name="Aasland R."/>
            <person name="Huzurbazar S."/>
            <person name="Westhof E."/>
            <person name="Delsuc F."/>
            <person name="Lehrach H."/>
            <person name="Reinhardt R."/>
            <person name="Weissenbach J."/>
            <person name="Roy S.W."/>
            <person name="Artiguenave F."/>
            <person name="Postlethwait J.H."/>
            <person name="Manak J.R."/>
            <person name="Thompson E.M."/>
            <person name="Jaillon O."/>
            <person name="Du Pasquier L."/>
            <person name="Boudinot P."/>
            <person name="Liberles D.A."/>
            <person name="Volff J.N."/>
            <person name="Philippe H."/>
            <person name="Lenhard B."/>
            <person name="Roest Crollius H."/>
            <person name="Wincker P."/>
            <person name="Chourrout D."/>
        </authorList>
    </citation>
    <scope>NUCLEOTIDE SEQUENCE [LARGE SCALE GENOMIC DNA]</scope>
</reference>
<organism evidence="2">
    <name type="scientific">Oikopleura dioica</name>
    <name type="common">Tunicate</name>
    <dbReference type="NCBI Taxonomy" id="34765"/>
    <lineage>
        <taxon>Eukaryota</taxon>
        <taxon>Metazoa</taxon>
        <taxon>Chordata</taxon>
        <taxon>Tunicata</taxon>
        <taxon>Appendicularia</taxon>
        <taxon>Copelata</taxon>
        <taxon>Oikopleuridae</taxon>
        <taxon>Oikopleura</taxon>
    </lineage>
</organism>
<dbReference type="Proteomes" id="UP000001307">
    <property type="component" value="Unassembled WGS sequence"/>
</dbReference>
<evidence type="ECO:0000313" key="2">
    <source>
        <dbReference type="EMBL" id="CBY11388.1"/>
    </source>
</evidence>
<evidence type="ECO:0000256" key="1">
    <source>
        <dbReference type="SAM" id="MobiDB-lite"/>
    </source>
</evidence>
<sequence>MTIATTMFAGQDHIDMNIARLQKTLEKTSAVPNYEIFEDQSDTDATNRDYDRKLHCVTTSDREHYTSMVYSWGRFLDLDDQAVIVAINIFDKMFTEYRIQPNRDICPYQCLKVKAGKRKTSPCSICTVFKSMVTYDLMICALLLAGDRFFTEEYGYPTQAAAISHMLEFLNPIDVLYDNNNQHKFKELRKISYVQNLKLQIVKFLNNHANEPTPAFEFMNIFTSLLKPYIPSASTERLMYKLAESHKWTKCLKHKHQLLALMLVRSEIKNIDSPSAKETFQLIIDFLMISEADLDRCEKVYESCKYEAKNKERQNKTQIMDMIKHNMYFSQTSRRTKLKFKSDVRLTERKQLYYTTVYSGSKPKMIRLEPPAEKEEDSYYEELRKSPVKEMDLSEDETTATTPPPSVQKEEAKPQTLALVLYQPPPLLLLPAASVKAECKADHCPASPSSSSVPESAPSPPQAPTAPKALPAAQSAPQTAS</sequence>
<dbReference type="EMBL" id="FN653083">
    <property type="protein sequence ID" value="CBY11388.1"/>
    <property type="molecule type" value="Genomic_DNA"/>
</dbReference>
<dbReference type="OrthoDB" id="10311239at2759"/>
<proteinExistence type="predicted"/>
<feature type="compositionally biased region" description="Low complexity" evidence="1">
    <location>
        <begin position="445"/>
        <end position="456"/>
    </location>
</feature>
<feature type="compositionally biased region" description="Basic and acidic residues" evidence="1">
    <location>
        <begin position="381"/>
        <end position="392"/>
    </location>
</feature>